<name>A0AAV7VKA7_PLEWA</name>
<evidence type="ECO:0000256" key="1">
    <source>
        <dbReference type="SAM" id="MobiDB-lite"/>
    </source>
</evidence>
<feature type="region of interest" description="Disordered" evidence="1">
    <location>
        <begin position="1"/>
        <end position="38"/>
    </location>
</feature>
<protein>
    <submittedName>
        <fullName evidence="2">Uncharacterized protein</fullName>
    </submittedName>
</protein>
<dbReference type="AlphaFoldDB" id="A0AAV7VKA7"/>
<dbReference type="EMBL" id="JANPWB010000003">
    <property type="protein sequence ID" value="KAJ1200771.1"/>
    <property type="molecule type" value="Genomic_DNA"/>
</dbReference>
<gene>
    <name evidence="2" type="ORF">NDU88_004592</name>
</gene>
<evidence type="ECO:0000313" key="3">
    <source>
        <dbReference type="Proteomes" id="UP001066276"/>
    </source>
</evidence>
<reference evidence="2" key="1">
    <citation type="journal article" date="2022" name="bioRxiv">
        <title>Sequencing and chromosome-scale assembly of the giantPleurodeles waltlgenome.</title>
        <authorList>
            <person name="Brown T."/>
            <person name="Elewa A."/>
            <person name="Iarovenko S."/>
            <person name="Subramanian E."/>
            <person name="Araus A.J."/>
            <person name="Petzold A."/>
            <person name="Susuki M."/>
            <person name="Suzuki K.-i.T."/>
            <person name="Hayashi T."/>
            <person name="Toyoda A."/>
            <person name="Oliveira C."/>
            <person name="Osipova E."/>
            <person name="Leigh N.D."/>
            <person name="Simon A."/>
            <person name="Yun M.H."/>
        </authorList>
    </citation>
    <scope>NUCLEOTIDE SEQUENCE</scope>
    <source>
        <strain evidence="2">20211129_DDA</strain>
        <tissue evidence="2">Liver</tissue>
    </source>
</reference>
<feature type="region of interest" description="Disordered" evidence="1">
    <location>
        <begin position="62"/>
        <end position="102"/>
    </location>
</feature>
<feature type="compositionally biased region" description="Polar residues" evidence="1">
    <location>
        <begin position="19"/>
        <end position="28"/>
    </location>
</feature>
<organism evidence="2 3">
    <name type="scientific">Pleurodeles waltl</name>
    <name type="common">Iberian ribbed newt</name>
    <dbReference type="NCBI Taxonomy" id="8319"/>
    <lineage>
        <taxon>Eukaryota</taxon>
        <taxon>Metazoa</taxon>
        <taxon>Chordata</taxon>
        <taxon>Craniata</taxon>
        <taxon>Vertebrata</taxon>
        <taxon>Euteleostomi</taxon>
        <taxon>Amphibia</taxon>
        <taxon>Batrachia</taxon>
        <taxon>Caudata</taxon>
        <taxon>Salamandroidea</taxon>
        <taxon>Salamandridae</taxon>
        <taxon>Pleurodelinae</taxon>
        <taxon>Pleurodeles</taxon>
    </lineage>
</organism>
<comment type="caution">
    <text evidence="2">The sequence shown here is derived from an EMBL/GenBank/DDBJ whole genome shotgun (WGS) entry which is preliminary data.</text>
</comment>
<sequence>MAAAATEICYSDPGLRLSNDVQRATSAAQGPHQHPSADRISWAALANPGPFRVPALPQLRLRRQHTPPARVTAPPPASPGRRPRQLRSQAVRSPSSSQAIKN</sequence>
<dbReference type="Proteomes" id="UP001066276">
    <property type="component" value="Chromosome 2_1"/>
</dbReference>
<accession>A0AAV7VKA7</accession>
<feature type="compositionally biased region" description="Polar residues" evidence="1">
    <location>
        <begin position="86"/>
        <end position="102"/>
    </location>
</feature>
<proteinExistence type="predicted"/>
<keyword evidence="3" id="KW-1185">Reference proteome</keyword>
<evidence type="ECO:0000313" key="2">
    <source>
        <dbReference type="EMBL" id="KAJ1200771.1"/>
    </source>
</evidence>